<proteinExistence type="predicted"/>
<feature type="compositionally biased region" description="Basic residues" evidence="1">
    <location>
        <begin position="255"/>
        <end position="265"/>
    </location>
</feature>
<evidence type="ECO:0000256" key="1">
    <source>
        <dbReference type="SAM" id="MobiDB-lite"/>
    </source>
</evidence>
<feature type="compositionally biased region" description="Basic residues" evidence="1">
    <location>
        <begin position="293"/>
        <end position="307"/>
    </location>
</feature>
<evidence type="ECO:0000313" key="3">
    <source>
        <dbReference type="Proteomes" id="UP000683310"/>
    </source>
</evidence>
<name>A0ABX8CKV2_9NOCA</name>
<protein>
    <submittedName>
        <fullName evidence="2">Uncharacterized protein</fullName>
    </submittedName>
</protein>
<evidence type="ECO:0000313" key="2">
    <source>
        <dbReference type="EMBL" id="QVI20555.1"/>
    </source>
</evidence>
<feature type="region of interest" description="Disordered" evidence="1">
    <location>
        <begin position="195"/>
        <end position="324"/>
    </location>
</feature>
<accession>A0ABX8CKV2</accession>
<feature type="compositionally biased region" description="Polar residues" evidence="1">
    <location>
        <begin position="314"/>
        <end position="324"/>
    </location>
</feature>
<reference evidence="2 3" key="1">
    <citation type="submission" date="2021-04" db="EMBL/GenBank/DDBJ databases">
        <title>Nocardia tengchongensis.</title>
        <authorList>
            <person name="Zhuang k."/>
            <person name="Ran Y."/>
            <person name="Li W."/>
        </authorList>
    </citation>
    <scope>NUCLEOTIDE SEQUENCE [LARGE SCALE GENOMIC DNA]</scope>
    <source>
        <strain evidence="2 3">CFH S0057</strain>
    </source>
</reference>
<feature type="compositionally biased region" description="Basic and acidic residues" evidence="1">
    <location>
        <begin position="219"/>
        <end position="241"/>
    </location>
</feature>
<feature type="region of interest" description="Disordered" evidence="1">
    <location>
        <begin position="68"/>
        <end position="112"/>
    </location>
</feature>
<keyword evidence="3" id="KW-1185">Reference proteome</keyword>
<dbReference type="Proteomes" id="UP000683310">
    <property type="component" value="Chromosome"/>
</dbReference>
<gene>
    <name evidence="2" type="ORF">KHQ06_31125</name>
</gene>
<sequence>MLLDQPPIRRDGGIAQLAQRQPVVMVAGEGGQTRPSTDQRIDREQYVLIGRAERLPQRAQRFRIVGQPRGPVDERGDAGTRSATRRIGSQSGQCRRRRGQPGADPLVDLPGGIEQRDQSRLQGLRLRIESRLEEPVQHQISDLGVRTRHRAVLGDPAPVGVRLVADLADQRTHAIERARLGERIRDIEQRRAEVVRRHLRFPPPQRSRGPRRSPPPADRPVDRPPDPCHRLGERGCGHDHTVTGPRRGLGIPPAHLRKARPRHHTSPAPRSPPEPVPPQRPPPPVQAPPPAHHLGRGRRSVALRIPRRPGQGPSGSVSAARSCG</sequence>
<feature type="compositionally biased region" description="Pro residues" evidence="1">
    <location>
        <begin position="269"/>
        <end position="291"/>
    </location>
</feature>
<dbReference type="EMBL" id="CP074371">
    <property type="protein sequence ID" value="QVI20555.1"/>
    <property type="molecule type" value="Genomic_DNA"/>
</dbReference>
<organism evidence="2 3">
    <name type="scientific">Nocardia tengchongensis</name>
    <dbReference type="NCBI Taxonomy" id="2055889"/>
    <lineage>
        <taxon>Bacteria</taxon>
        <taxon>Bacillati</taxon>
        <taxon>Actinomycetota</taxon>
        <taxon>Actinomycetes</taxon>
        <taxon>Mycobacteriales</taxon>
        <taxon>Nocardiaceae</taxon>
        <taxon>Nocardia</taxon>
    </lineage>
</organism>